<proteinExistence type="predicted"/>
<organism evidence="2 3">
    <name type="scientific">Thioalkalivibrio versutus</name>
    <dbReference type="NCBI Taxonomy" id="106634"/>
    <lineage>
        <taxon>Bacteria</taxon>
        <taxon>Pseudomonadati</taxon>
        <taxon>Pseudomonadota</taxon>
        <taxon>Gammaproteobacteria</taxon>
        <taxon>Chromatiales</taxon>
        <taxon>Ectothiorhodospiraceae</taxon>
        <taxon>Thioalkalivibrio</taxon>
    </lineage>
</organism>
<evidence type="ECO:0000313" key="2">
    <source>
        <dbReference type="EMBL" id="AKJ95265.1"/>
    </source>
</evidence>
<dbReference type="PATRIC" id="fig|106634.4.peg.1589"/>
<name>A0A0G3G248_9GAMM</name>
<dbReference type="EMBL" id="CP011367">
    <property type="protein sequence ID" value="AKJ95265.1"/>
    <property type="molecule type" value="Genomic_DNA"/>
</dbReference>
<protein>
    <submittedName>
        <fullName evidence="2">Uncharacterized protein</fullName>
    </submittedName>
</protein>
<dbReference type="STRING" id="106634.TVD_07785"/>
<gene>
    <name evidence="2" type="ORF">TVD_07785</name>
</gene>
<evidence type="ECO:0000313" key="3">
    <source>
        <dbReference type="Proteomes" id="UP000064201"/>
    </source>
</evidence>
<keyword evidence="3" id="KW-1185">Reference proteome</keyword>
<accession>A0A0G3G248</accession>
<dbReference type="RefSeq" id="WP_019571771.1">
    <property type="nucleotide sequence ID" value="NZ_CP011367.1"/>
</dbReference>
<dbReference type="AlphaFoldDB" id="A0A0G3G248"/>
<sequence length="73" mass="8445">MRWLILFLALVNLGYFTWAWHDGRLNPDPYADVPPLERNGGEVELLDAWLEAPAGDPDPGDSVWREWRRSEVP</sequence>
<dbReference type="OrthoDB" id="5787076at2"/>
<feature type="compositionally biased region" description="Basic and acidic residues" evidence="1">
    <location>
        <begin position="63"/>
        <end position="73"/>
    </location>
</feature>
<reference evidence="2 3" key="1">
    <citation type="submission" date="2015-04" db="EMBL/GenBank/DDBJ databases">
        <title>Complete Sequence for the Genome of the Thioalkalivibrio versutus D301.</title>
        <authorList>
            <person name="Mu T."/>
            <person name="Zhou J."/>
            <person name="Xu X."/>
        </authorList>
    </citation>
    <scope>NUCLEOTIDE SEQUENCE [LARGE SCALE GENOMIC DNA]</scope>
    <source>
        <strain evidence="2 3">D301</strain>
    </source>
</reference>
<dbReference type="KEGG" id="tvr:TVD_07785"/>
<dbReference type="Proteomes" id="UP000064201">
    <property type="component" value="Chromosome"/>
</dbReference>
<evidence type="ECO:0000256" key="1">
    <source>
        <dbReference type="SAM" id="MobiDB-lite"/>
    </source>
</evidence>
<feature type="region of interest" description="Disordered" evidence="1">
    <location>
        <begin position="51"/>
        <end position="73"/>
    </location>
</feature>